<feature type="transmembrane region" description="Helical" evidence="7">
    <location>
        <begin position="180"/>
        <end position="199"/>
    </location>
</feature>
<comment type="similarity">
    <text evidence="5">Belongs to the SAT4 family.</text>
</comment>
<dbReference type="Proteomes" id="UP000193144">
    <property type="component" value="Unassembled WGS sequence"/>
</dbReference>
<organism evidence="9 10">
    <name type="scientific">Clohesyomyces aquaticus</name>
    <dbReference type="NCBI Taxonomy" id="1231657"/>
    <lineage>
        <taxon>Eukaryota</taxon>
        <taxon>Fungi</taxon>
        <taxon>Dikarya</taxon>
        <taxon>Ascomycota</taxon>
        <taxon>Pezizomycotina</taxon>
        <taxon>Dothideomycetes</taxon>
        <taxon>Pleosporomycetidae</taxon>
        <taxon>Pleosporales</taxon>
        <taxon>Lindgomycetaceae</taxon>
        <taxon>Clohesyomyces</taxon>
    </lineage>
</organism>
<feature type="region of interest" description="Disordered" evidence="6">
    <location>
        <begin position="297"/>
        <end position="341"/>
    </location>
</feature>
<reference evidence="9 10" key="1">
    <citation type="submission" date="2016-07" db="EMBL/GenBank/DDBJ databases">
        <title>Pervasive Adenine N6-methylation of Active Genes in Fungi.</title>
        <authorList>
            <consortium name="DOE Joint Genome Institute"/>
            <person name="Mondo S.J."/>
            <person name="Dannebaum R.O."/>
            <person name="Kuo R.C."/>
            <person name="Labutti K."/>
            <person name="Haridas S."/>
            <person name="Kuo A."/>
            <person name="Salamov A."/>
            <person name="Ahrendt S.R."/>
            <person name="Lipzen A."/>
            <person name="Sullivan W."/>
            <person name="Andreopoulos W.B."/>
            <person name="Clum A."/>
            <person name="Lindquist E."/>
            <person name="Daum C."/>
            <person name="Ramamoorthy G.K."/>
            <person name="Gryganskyi A."/>
            <person name="Culley D."/>
            <person name="Magnuson J.K."/>
            <person name="James T.Y."/>
            <person name="O'Malley M.A."/>
            <person name="Stajich J.E."/>
            <person name="Spatafora J.W."/>
            <person name="Visel A."/>
            <person name="Grigoriev I.V."/>
        </authorList>
    </citation>
    <scope>NUCLEOTIDE SEQUENCE [LARGE SCALE GENOMIC DNA]</scope>
    <source>
        <strain evidence="9 10">CBS 115471</strain>
    </source>
</reference>
<sequence>MSATMKAPSLVTTSVVVVSTIFPVLSLITILFRYKARRVARLPLQSDDWWIVVSWLLTLPLTINVWTFGSIIGVDYFKIDPIEGTQKSLMCILISSVVLQPALASVKISVLLFYKRIFAKGSHTFEVAAWIGIAVVACWGIIFFFLILLCGDPISTAWTGVGKFRYDAVRLGYAQSGTSIALDLVVLAYPLPVILGLHMNGTRKLAVMFIFWLGAFCAVAAITRLILLRQSLDLVVQSKGFEAVYNQAKQFCFMLLEPNCSIMAACLPCYGPLFAHGRGMESMLRSVRSVFSLRSRSSNQGSATSRNWSSGLPKSSDVDGSESQVELTKNPESTLTRVSKT</sequence>
<accession>A0A1Y1ZNL5</accession>
<dbReference type="Pfam" id="PF20684">
    <property type="entry name" value="Fung_rhodopsin"/>
    <property type="match status" value="1"/>
</dbReference>
<dbReference type="GO" id="GO:0016020">
    <property type="term" value="C:membrane"/>
    <property type="evidence" value="ECO:0007669"/>
    <property type="project" value="UniProtKB-SubCell"/>
</dbReference>
<dbReference type="EMBL" id="MCFA01000057">
    <property type="protein sequence ID" value="ORY11851.1"/>
    <property type="molecule type" value="Genomic_DNA"/>
</dbReference>
<dbReference type="AlphaFoldDB" id="A0A1Y1ZNL5"/>
<dbReference type="PANTHER" id="PTHR33048">
    <property type="entry name" value="PTH11-LIKE INTEGRAL MEMBRANE PROTEIN (AFU_ORTHOLOGUE AFUA_5G11245)"/>
    <property type="match status" value="1"/>
</dbReference>
<keyword evidence="10" id="KW-1185">Reference proteome</keyword>
<feature type="transmembrane region" description="Helical" evidence="7">
    <location>
        <begin position="52"/>
        <end position="77"/>
    </location>
</feature>
<name>A0A1Y1ZNL5_9PLEO</name>
<proteinExistence type="inferred from homology"/>
<feature type="transmembrane region" description="Helical" evidence="7">
    <location>
        <begin position="205"/>
        <end position="227"/>
    </location>
</feature>
<evidence type="ECO:0000313" key="9">
    <source>
        <dbReference type="EMBL" id="ORY11851.1"/>
    </source>
</evidence>
<evidence type="ECO:0000256" key="2">
    <source>
        <dbReference type="ARBA" id="ARBA00022692"/>
    </source>
</evidence>
<dbReference type="OrthoDB" id="5398388at2759"/>
<feature type="domain" description="Rhodopsin" evidence="8">
    <location>
        <begin position="33"/>
        <end position="275"/>
    </location>
</feature>
<evidence type="ECO:0000256" key="7">
    <source>
        <dbReference type="SAM" id="Phobius"/>
    </source>
</evidence>
<evidence type="ECO:0000256" key="6">
    <source>
        <dbReference type="SAM" id="MobiDB-lite"/>
    </source>
</evidence>
<keyword evidence="3 7" id="KW-1133">Transmembrane helix</keyword>
<protein>
    <recommendedName>
        <fullName evidence="8">Rhodopsin domain-containing protein</fullName>
    </recommendedName>
</protein>
<evidence type="ECO:0000313" key="10">
    <source>
        <dbReference type="Proteomes" id="UP000193144"/>
    </source>
</evidence>
<gene>
    <name evidence="9" type="ORF">BCR34DRAFT_564780</name>
</gene>
<evidence type="ECO:0000259" key="8">
    <source>
        <dbReference type="Pfam" id="PF20684"/>
    </source>
</evidence>
<evidence type="ECO:0000256" key="3">
    <source>
        <dbReference type="ARBA" id="ARBA00022989"/>
    </source>
</evidence>
<feature type="compositionally biased region" description="Polar residues" evidence="6">
    <location>
        <begin position="299"/>
        <end position="313"/>
    </location>
</feature>
<dbReference type="InterPro" id="IPR052337">
    <property type="entry name" value="SAT4-like"/>
</dbReference>
<keyword evidence="4 7" id="KW-0472">Membrane</keyword>
<dbReference type="InterPro" id="IPR049326">
    <property type="entry name" value="Rhodopsin_dom_fungi"/>
</dbReference>
<dbReference type="PANTHER" id="PTHR33048:SF18">
    <property type="entry name" value="INTEGRAL MEMBRANE PROTEIN"/>
    <property type="match status" value="1"/>
</dbReference>
<keyword evidence="2 7" id="KW-0812">Transmembrane</keyword>
<comment type="subcellular location">
    <subcellularLocation>
        <location evidence="1">Membrane</location>
        <topology evidence="1">Multi-pass membrane protein</topology>
    </subcellularLocation>
</comment>
<comment type="caution">
    <text evidence="9">The sequence shown here is derived from an EMBL/GenBank/DDBJ whole genome shotgun (WGS) entry which is preliminary data.</text>
</comment>
<dbReference type="STRING" id="1231657.A0A1Y1ZNL5"/>
<feature type="compositionally biased region" description="Polar residues" evidence="6">
    <location>
        <begin position="321"/>
        <end position="341"/>
    </location>
</feature>
<feature type="transmembrane region" description="Helical" evidence="7">
    <location>
        <begin position="89"/>
        <end position="115"/>
    </location>
</feature>
<evidence type="ECO:0000256" key="5">
    <source>
        <dbReference type="ARBA" id="ARBA00038359"/>
    </source>
</evidence>
<feature type="transmembrane region" description="Helical" evidence="7">
    <location>
        <begin position="127"/>
        <end position="149"/>
    </location>
</feature>
<evidence type="ECO:0000256" key="4">
    <source>
        <dbReference type="ARBA" id="ARBA00023136"/>
    </source>
</evidence>
<evidence type="ECO:0000256" key="1">
    <source>
        <dbReference type="ARBA" id="ARBA00004141"/>
    </source>
</evidence>
<feature type="transmembrane region" description="Helical" evidence="7">
    <location>
        <begin position="7"/>
        <end position="32"/>
    </location>
</feature>